<feature type="domain" description="SGNH" evidence="1">
    <location>
        <begin position="3"/>
        <end position="210"/>
    </location>
</feature>
<evidence type="ECO:0000313" key="2">
    <source>
        <dbReference type="EMBL" id="ERL56212.1"/>
    </source>
</evidence>
<evidence type="ECO:0000313" key="3">
    <source>
        <dbReference type="Proteomes" id="UP000016761"/>
    </source>
</evidence>
<reference evidence="2 3" key="1">
    <citation type="journal article" date="2013" name="Genome Announc.">
        <title>Draft Genome Sequence of Psychrobacter aquaticus Strain CMS 56T, Isolated from a Cyanobacterial Mat Sample Collected from Water Bodies in the McMurdo Dry Valley Region of Antarctica.</title>
        <authorList>
            <person name="Reddy G.S."/>
            <person name="Ara S."/>
            <person name="Singh A."/>
            <person name="Kumar Pinnaka A."/>
            <person name="Shivaji S."/>
        </authorList>
    </citation>
    <scope>NUCLEOTIDE SEQUENCE [LARGE SCALE GENOMIC DNA]</scope>
    <source>
        <strain evidence="2 3">CMS 56</strain>
    </source>
</reference>
<accession>U4T4C4</accession>
<dbReference type="PATRIC" id="fig|1354303.4.peg.878"/>
<comment type="caution">
    <text evidence="2">The sequence shown here is derived from an EMBL/GenBank/DDBJ whole genome shotgun (WGS) entry which is preliminary data.</text>
</comment>
<dbReference type="STRING" id="1354303.M917_0890"/>
<gene>
    <name evidence="2" type="ORF">M917_0890</name>
</gene>
<sequence>MLDLSLSACSTIKGLYSVDSNGNNPNYNCGKLVENAINISAKQYPNVPIIIINRTSQNLHGFNEHEDSLSALPTNFVNKVFVERNDEYRINLTEHMVNTICEFSENNPVYLMRPTPELITDVPLTMFRTSMFNGVPKKVKIPLTSYQERQRTAYRMQDEAVTRCGAKILDPIPYLCNSDSCYGDKNGIPLYFDDDHLSSYGSKLISPIYDEVFK</sequence>
<dbReference type="eggNOG" id="COG1835">
    <property type="taxonomic scope" value="Bacteria"/>
</dbReference>
<dbReference type="Pfam" id="PF19040">
    <property type="entry name" value="SGNH"/>
    <property type="match status" value="1"/>
</dbReference>
<dbReference type="AlphaFoldDB" id="U4T4C4"/>
<evidence type="ECO:0000259" key="1">
    <source>
        <dbReference type="Pfam" id="PF19040"/>
    </source>
</evidence>
<organism evidence="2 3">
    <name type="scientific">Psychrobacter aquaticus CMS 56</name>
    <dbReference type="NCBI Taxonomy" id="1354303"/>
    <lineage>
        <taxon>Bacteria</taxon>
        <taxon>Pseudomonadati</taxon>
        <taxon>Pseudomonadota</taxon>
        <taxon>Gammaproteobacteria</taxon>
        <taxon>Moraxellales</taxon>
        <taxon>Moraxellaceae</taxon>
        <taxon>Psychrobacter</taxon>
    </lineage>
</organism>
<dbReference type="EMBL" id="AUSW01000015">
    <property type="protein sequence ID" value="ERL56212.1"/>
    <property type="molecule type" value="Genomic_DNA"/>
</dbReference>
<proteinExistence type="predicted"/>
<dbReference type="InterPro" id="IPR043968">
    <property type="entry name" value="SGNH"/>
</dbReference>
<keyword evidence="3" id="KW-1185">Reference proteome</keyword>
<protein>
    <submittedName>
        <fullName evidence="2">O-antigen acetylase</fullName>
    </submittedName>
</protein>
<dbReference type="Proteomes" id="UP000016761">
    <property type="component" value="Unassembled WGS sequence"/>
</dbReference>
<name>U4T4C4_9GAMM</name>
<dbReference type="OrthoDB" id="9767863at2"/>